<dbReference type="UniPathway" id="UPA00164"/>
<dbReference type="Pfam" id="PF02806">
    <property type="entry name" value="Alpha-amylase_C"/>
    <property type="match status" value="1"/>
</dbReference>
<dbReference type="Pfam" id="PF22019">
    <property type="entry name" value="GlgB_N"/>
    <property type="match status" value="1"/>
</dbReference>
<dbReference type="Pfam" id="PF00128">
    <property type="entry name" value="Alpha-amylase"/>
    <property type="match status" value="1"/>
</dbReference>
<organism evidence="13 14">
    <name type="scientific">Methylocystis parvus</name>
    <dbReference type="NCBI Taxonomy" id="134"/>
    <lineage>
        <taxon>Bacteria</taxon>
        <taxon>Pseudomonadati</taxon>
        <taxon>Pseudomonadota</taxon>
        <taxon>Alphaproteobacteria</taxon>
        <taxon>Hyphomicrobiales</taxon>
        <taxon>Methylocystaceae</taxon>
        <taxon>Methylocystis</taxon>
    </lineage>
</organism>
<feature type="domain" description="Glycosyl hydrolase family 13 catalytic" evidence="12">
    <location>
        <begin position="251"/>
        <end position="605"/>
    </location>
</feature>
<dbReference type="SUPFAM" id="SSF81296">
    <property type="entry name" value="E set domains"/>
    <property type="match status" value="2"/>
</dbReference>
<feature type="active site" description="Nucleophile" evidence="10 11">
    <location>
        <position position="408"/>
    </location>
</feature>
<dbReference type="FunFam" id="3.20.20.80:FF:000003">
    <property type="entry name" value="1,4-alpha-glucan branching enzyme GlgB"/>
    <property type="match status" value="1"/>
</dbReference>
<reference evidence="13 14" key="1">
    <citation type="submission" date="2019-09" db="EMBL/GenBank/DDBJ databases">
        <title>Isolation and complete genome sequencing of Methylocystis species.</title>
        <authorList>
            <person name="Rumah B.L."/>
            <person name="Stead C.E."/>
            <person name="Stevens B.C."/>
            <person name="Minton N.P."/>
            <person name="Grosse-Honebrink A."/>
            <person name="Zhang Y."/>
        </authorList>
    </citation>
    <scope>NUCLEOTIDE SEQUENCE [LARGE SCALE GENOMIC DNA]</scope>
    <source>
        <strain evidence="13 14">BRCS2</strain>
    </source>
</reference>
<dbReference type="Proteomes" id="UP000422569">
    <property type="component" value="Chromosome"/>
</dbReference>
<name>A0A6B8MCU0_9HYPH</name>
<dbReference type="InterPro" id="IPR044143">
    <property type="entry name" value="GlgB_N_E_set_prok"/>
</dbReference>
<evidence type="ECO:0000259" key="12">
    <source>
        <dbReference type="SMART" id="SM00642"/>
    </source>
</evidence>
<dbReference type="GO" id="GO:0043169">
    <property type="term" value="F:cation binding"/>
    <property type="evidence" value="ECO:0007669"/>
    <property type="project" value="InterPro"/>
</dbReference>
<evidence type="ECO:0000256" key="8">
    <source>
        <dbReference type="ARBA" id="ARBA00023056"/>
    </source>
</evidence>
<keyword evidence="9 10" id="KW-0119">Carbohydrate metabolism</keyword>
<dbReference type="InterPro" id="IPR017853">
    <property type="entry name" value="GH"/>
</dbReference>
<evidence type="ECO:0000256" key="11">
    <source>
        <dbReference type="PIRSR" id="PIRSR000463-1"/>
    </source>
</evidence>
<sequence>MPNWRAHPDEIAAIVAARHGDPFSVLGPHETPQGIVIRAFAPGAETVVAETPGGERIASLQRVRAEGFFEGLTPLEGRAPYRLAATNGAARWRFADPYAFPPFLGAMDDHLLVEGAHQKLYERLGAHIVTHEGVEGVNFAVWAPNARRVSVVGDFNEWDGRRAQMRKRVDSGVWEIFIPGVGAGAVYKFEVIGRRGNLLPLKADPLGFEAELRPSTASVVASDAPFKWGDSVHMRERVKFDPRRAPMSIYEVHLPSWRKAEGWRFLTYDELADQLVPYVADLGFTHIELLPVNEHPLDASWGYQPIGLFAPTRRHGDAQGFKRFIDRAHQAGLGVILDWVPAHFPTDEHGLARFDGGPLYEHPDPRRGFHPDWNTAIYDYGRREVSNFLIASALYWLDRFHIDGLRVDAVASMLYLDYSRKEGEWAPNPDGSNDNRDAVRFLQRFNELVYGLFPGVVTIAEESTSWAGVTRPTHAGGLGFGFKWNMGWMNDTLRYMSSDPVYRKWRHNELTFGLLYAFAENFVLPLSHDEVVHGKGSIISKMPGDEWRRFAGARAYYGFMWGHPGKKLLFMGQEFGQTSEWNYARELDWRLLDQAFHRGLRDFLRDLNRLYRDHEALYARDCETEGFEWIVVDDAESSVFAFLRYGPDRARPVLVVSNFTPVPRPHYRLGLPRAGRWRELLNSDAEIYGGSGQGNLGAIHARAEGFAGFPACVEIQVPPLATLFFEFENDGLQ</sequence>
<gene>
    <name evidence="10 13" type="primary">glgB</name>
    <name evidence="13" type="ORF">F7D14_06705</name>
</gene>
<keyword evidence="14" id="KW-1185">Reference proteome</keyword>
<comment type="pathway">
    <text evidence="3 10">Glycan biosynthesis; glycogen biosynthesis.</text>
</comment>
<evidence type="ECO:0000313" key="13">
    <source>
        <dbReference type="EMBL" id="QGM99592.1"/>
    </source>
</evidence>
<dbReference type="InterPro" id="IPR004193">
    <property type="entry name" value="Glyco_hydro_13_N"/>
</dbReference>
<dbReference type="CDD" id="cd02855">
    <property type="entry name" value="E_set_GBE_prok_N"/>
    <property type="match status" value="1"/>
</dbReference>
<evidence type="ECO:0000313" key="14">
    <source>
        <dbReference type="Proteomes" id="UP000422569"/>
    </source>
</evidence>
<comment type="function">
    <text evidence="2 10">Catalyzes the formation of the alpha-1,6-glucosidic linkages in glycogen by scission of a 1,4-alpha-linked oligosaccharide from growing alpha-1,4-glucan chains and the subsequent attachment of the oligosaccharide to the alpha-1,6 position.</text>
</comment>
<dbReference type="AlphaFoldDB" id="A0A6B8MCU0"/>
<dbReference type="FunFam" id="2.60.40.10:FF:000169">
    <property type="entry name" value="1,4-alpha-glucan branching enzyme GlgB"/>
    <property type="match status" value="1"/>
</dbReference>
<evidence type="ECO:0000256" key="6">
    <source>
        <dbReference type="ARBA" id="ARBA00022676"/>
    </source>
</evidence>
<feature type="active site" description="Proton donor" evidence="10 11">
    <location>
        <position position="461"/>
    </location>
</feature>
<comment type="subunit">
    <text evidence="10">Monomer.</text>
</comment>
<keyword evidence="5 10" id="KW-0321">Glycogen metabolism</keyword>
<dbReference type="InterPro" id="IPR054169">
    <property type="entry name" value="GlgB_N"/>
</dbReference>
<dbReference type="NCBIfam" id="TIGR01515">
    <property type="entry name" value="branching_enzym"/>
    <property type="match status" value="1"/>
</dbReference>
<dbReference type="KEGG" id="mpar:F7D14_06705"/>
<protein>
    <recommendedName>
        <fullName evidence="10">1,4-alpha-glucan branching enzyme GlgB</fullName>
        <ecNumber evidence="10">2.4.1.18</ecNumber>
    </recommendedName>
    <alternativeName>
        <fullName evidence="10">1,4-alpha-D-glucan:1,4-alpha-D-glucan 6-glucosyl-transferase</fullName>
    </alternativeName>
    <alternativeName>
        <fullName evidence="10">Alpha-(1-&gt;4)-glucan branching enzyme</fullName>
    </alternativeName>
    <alternativeName>
        <fullName evidence="10">Glycogen branching enzyme</fullName>
        <shortName evidence="10">BE</shortName>
    </alternativeName>
</protein>
<dbReference type="HAMAP" id="MF_00685">
    <property type="entry name" value="GlgB"/>
    <property type="match status" value="1"/>
</dbReference>
<dbReference type="PANTHER" id="PTHR43651:SF3">
    <property type="entry name" value="1,4-ALPHA-GLUCAN-BRANCHING ENZYME"/>
    <property type="match status" value="1"/>
</dbReference>
<evidence type="ECO:0000256" key="10">
    <source>
        <dbReference type="HAMAP-Rule" id="MF_00685"/>
    </source>
</evidence>
<keyword evidence="8 10" id="KW-0320">Glycogen biosynthesis</keyword>
<dbReference type="FunFam" id="2.60.40.1180:FF:000002">
    <property type="entry name" value="1,4-alpha-glucan branching enzyme GlgB"/>
    <property type="match status" value="1"/>
</dbReference>
<dbReference type="Gene3D" id="2.60.40.10">
    <property type="entry name" value="Immunoglobulins"/>
    <property type="match status" value="2"/>
</dbReference>
<evidence type="ECO:0000256" key="3">
    <source>
        <dbReference type="ARBA" id="ARBA00004964"/>
    </source>
</evidence>
<dbReference type="SMART" id="SM00642">
    <property type="entry name" value="Aamy"/>
    <property type="match status" value="1"/>
</dbReference>
<comment type="catalytic activity">
    <reaction evidence="1 10">
        <text>Transfers a segment of a (1-&gt;4)-alpha-D-glucan chain to a primary hydroxy group in a similar glucan chain.</text>
        <dbReference type="EC" id="2.4.1.18"/>
    </reaction>
</comment>
<dbReference type="CDD" id="cd11322">
    <property type="entry name" value="AmyAc_Glg_BE"/>
    <property type="match status" value="1"/>
</dbReference>
<dbReference type="NCBIfam" id="NF003811">
    <property type="entry name" value="PRK05402.1"/>
    <property type="match status" value="1"/>
</dbReference>
<evidence type="ECO:0000256" key="2">
    <source>
        <dbReference type="ARBA" id="ARBA00002953"/>
    </source>
</evidence>
<dbReference type="InterPro" id="IPR014756">
    <property type="entry name" value="Ig_E-set"/>
</dbReference>
<dbReference type="InterPro" id="IPR013783">
    <property type="entry name" value="Ig-like_fold"/>
</dbReference>
<dbReference type="PIRSF" id="PIRSF000463">
    <property type="entry name" value="GlgB"/>
    <property type="match status" value="1"/>
</dbReference>
<keyword evidence="7 10" id="KW-0808">Transferase</keyword>
<accession>A0A6B8MCU0</accession>
<dbReference type="SUPFAM" id="SSF51011">
    <property type="entry name" value="Glycosyl hydrolase domain"/>
    <property type="match status" value="1"/>
</dbReference>
<dbReference type="PANTHER" id="PTHR43651">
    <property type="entry name" value="1,4-ALPHA-GLUCAN-BRANCHING ENZYME"/>
    <property type="match status" value="1"/>
</dbReference>
<dbReference type="SUPFAM" id="SSF51445">
    <property type="entry name" value="(Trans)glycosidases"/>
    <property type="match status" value="1"/>
</dbReference>
<dbReference type="InterPro" id="IPR006047">
    <property type="entry name" value="GH13_cat_dom"/>
</dbReference>
<evidence type="ECO:0000256" key="4">
    <source>
        <dbReference type="ARBA" id="ARBA00009000"/>
    </source>
</evidence>
<dbReference type="GO" id="GO:0005978">
    <property type="term" value="P:glycogen biosynthetic process"/>
    <property type="evidence" value="ECO:0007669"/>
    <property type="project" value="UniProtKB-UniRule"/>
</dbReference>
<evidence type="ECO:0000256" key="9">
    <source>
        <dbReference type="ARBA" id="ARBA00023277"/>
    </source>
</evidence>
<evidence type="ECO:0000256" key="1">
    <source>
        <dbReference type="ARBA" id="ARBA00000826"/>
    </source>
</evidence>
<dbReference type="InterPro" id="IPR006407">
    <property type="entry name" value="GlgB"/>
</dbReference>
<dbReference type="InterPro" id="IPR037439">
    <property type="entry name" value="Branching_enzy"/>
</dbReference>
<dbReference type="Gene3D" id="3.20.20.80">
    <property type="entry name" value="Glycosidases"/>
    <property type="match status" value="1"/>
</dbReference>
<dbReference type="Gene3D" id="2.60.40.1180">
    <property type="entry name" value="Golgi alpha-mannosidase II"/>
    <property type="match status" value="1"/>
</dbReference>
<evidence type="ECO:0000256" key="5">
    <source>
        <dbReference type="ARBA" id="ARBA00022600"/>
    </source>
</evidence>
<evidence type="ECO:0000256" key="7">
    <source>
        <dbReference type="ARBA" id="ARBA00022679"/>
    </source>
</evidence>
<dbReference type="EC" id="2.4.1.18" evidence="10"/>
<dbReference type="InterPro" id="IPR013780">
    <property type="entry name" value="Glyco_hydro_b"/>
</dbReference>
<dbReference type="EMBL" id="CP044331">
    <property type="protein sequence ID" value="QGM99592.1"/>
    <property type="molecule type" value="Genomic_DNA"/>
</dbReference>
<keyword evidence="6 10" id="KW-0328">Glycosyltransferase</keyword>
<dbReference type="GO" id="GO:0005829">
    <property type="term" value="C:cytosol"/>
    <property type="evidence" value="ECO:0007669"/>
    <property type="project" value="TreeGrafter"/>
</dbReference>
<dbReference type="GO" id="GO:0003844">
    <property type="term" value="F:1,4-alpha-glucan branching enzyme activity"/>
    <property type="evidence" value="ECO:0007669"/>
    <property type="project" value="UniProtKB-UniRule"/>
</dbReference>
<dbReference type="Pfam" id="PF02922">
    <property type="entry name" value="CBM_48"/>
    <property type="match status" value="1"/>
</dbReference>
<proteinExistence type="inferred from homology"/>
<dbReference type="InterPro" id="IPR006048">
    <property type="entry name" value="A-amylase/branching_C"/>
</dbReference>
<dbReference type="NCBIfam" id="NF008967">
    <property type="entry name" value="PRK12313.1"/>
    <property type="match status" value="1"/>
</dbReference>
<comment type="similarity">
    <text evidence="4 10">Belongs to the glycosyl hydrolase 13 family. GlgB subfamily.</text>
</comment>
<dbReference type="GO" id="GO:0004553">
    <property type="term" value="F:hydrolase activity, hydrolyzing O-glycosyl compounds"/>
    <property type="evidence" value="ECO:0007669"/>
    <property type="project" value="InterPro"/>
</dbReference>